<keyword evidence="5" id="KW-0378">Hydrolase</keyword>
<evidence type="ECO:0000256" key="3">
    <source>
        <dbReference type="ARBA" id="ARBA00012670"/>
    </source>
</evidence>
<feature type="signal peptide" evidence="6">
    <location>
        <begin position="1"/>
        <end position="21"/>
    </location>
</feature>
<dbReference type="Proteomes" id="UP000051950">
    <property type="component" value="Unassembled WGS sequence"/>
</dbReference>
<dbReference type="InterPro" id="IPR055133">
    <property type="entry name" value="BT_3657-like_N"/>
</dbReference>
<dbReference type="AlphaFoldDB" id="A0A0T5VPU3"/>
<dbReference type="EMBL" id="LMZQ01000011">
    <property type="protein sequence ID" value="KRT15205.1"/>
    <property type="molecule type" value="Genomic_DNA"/>
</dbReference>
<dbReference type="Gene3D" id="2.60.120.260">
    <property type="entry name" value="Galactose-binding domain-like"/>
    <property type="match status" value="1"/>
</dbReference>
<evidence type="ECO:0000256" key="1">
    <source>
        <dbReference type="ARBA" id="ARBA00001462"/>
    </source>
</evidence>
<dbReference type="GO" id="GO:0046373">
    <property type="term" value="P:L-arabinose metabolic process"/>
    <property type="evidence" value="ECO:0007669"/>
    <property type="project" value="InterPro"/>
</dbReference>
<evidence type="ECO:0000256" key="6">
    <source>
        <dbReference type="SAM" id="SignalP"/>
    </source>
</evidence>
<dbReference type="Gene3D" id="3.20.20.80">
    <property type="entry name" value="Glycosidases"/>
    <property type="match status" value="1"/>
</dbReference>
<evidence type="ECO:0000313" key="9">
    <source>
        <dbReference type="Proteomes" id="UP000051950"/>
    </source>
</evidence>
<dbReference type="RefSeq" id="WP_057933145.1">
    <property type="nucleotide sequence ID" value="NZ_LMZQ01000011.1"/>
</dbReference>
<comment type="similarity">
    <text evidence="2">Belongs to the glycosyl hydrolase 51 family.</text>
</comment>
<proteinExistence type="inferred from homology"/>
<keyword evidence="4 6" id="KW-0732">Signal</keyword>
<gene>
    <name evidence="8" type="ORF">ASU31_15210</name>
</gene>
<feature type="domain" description="Alpha-L-arabinofuranosidase C-terminal" evidence="7">
    <location>
        <begin position="674"/>
        <end position="851"/>
    </location>
</feature>
<dbReference type="PANTHER" id="PTHR31776:SF26">
    <property type="entry name" value="SECRETED ARABINOSIDASE"/>
    <property type="match status" value="1"/>
</dbReference>
<dbReference type="Pfam" id="PF22847">
    <property type="entry name" value="BT_3657-like_N"/>
    <property type="match status" value="1"/>
</dbReference>
<dbReference type="InterPro" id="IPR055235">
    <property type="entry name" value="ASD1_cat"/>
</dbReference>
<keyword evidence="9" id="KW-1185">Reference proteome</keyword>
<comment type="caution">
    <text evidence="8">The sequence shown here is derived from an EMBL/GenBank/DDBJ whole genome shotgun (WGS) entry which is preliminary data.</text>
</comment>
<reference evidence="8 9" key="1">
    <citation type="submission" date="2015-11" db="EMBL/GenBank/DDBJ databases">
        <title>Sequence of Pedobacter ginsenosidimutans.</title>
        <authorList>
            <person name="Carson E."/>
            <person name="Keyser V."/>
            <person name="Newman J."/>
            <person name="Miller J."/>
        </authorList>
    </citation>
    <scope>NUCLEOTIDE SEQUENCE [LARGE SCALE GENOMIC DNA]</scope>
    <source>
        <strain evidence="8 9">KACC 14530</strain>
    </source>
</reference>
<name>A0A0T5VPU3_9SPHI</name>
<organism evidence="8 9">
    <name type="scientific">Pedobacter ginsenosidimutans</name>
    <dbReference type="NCBI Taxonomy" id="687842"/>
    <lineage>
        <taxon>Bacteria</taxon>
        <taxon>Pseudomonadati</taxon>
        <taxon>Bacteroidota</taxon>
        <taxon>Sphingobacteriia</taxon>
        <taxon>Sphingobacteriales</taxon>
        <taxon>Sphingobacteriaceae</taxon>
        <taxon>Pedobacter</taxon>
    </lineage>
</organism>
<protein>
    <recommendedName>
        <fullName evidence="3">non-reducing end alpha-L-arabinofuranosidase</fullName>
        <ecNumber evidence="3">3.2.1.55</ecNumber>
    </recommendedName>
</protein>
<evidence type="ECO:0000259" key="7">
    <source>
        <dbReference type="SMART" id="SM00813"/>
    </source>
</evidence>
<dbReference type="Pfam" id="PF22848">
    <property type="entry name" value="ASD1_dom"/>
    <property type="match status" value="1"/>
</dbReference>
<accession>A0A0T5VPU3</accession>
<dbReference type="InterPro" id="IPR017853">
    <property type="entry name" value="GH"/>
</dbReference>
<evidence type="ECO:0000313" key="8">
    <source>
        <dbReference type="EMBL" id="KRT15205.1"/>
    </source>
</evidence>
<feature type="chain" id="PRO_5006665472" description="non-reducing end alpha-L-arabinofuranosidase" evidence="6">
    <location>
        <begin position="22"/>
        <end position="857"/>
    </location>
</feature>
<evidence type="ECO:0000256" key="4">
    <source>
        <dbReference type="ARBA" id="ARBA00022729"/>
    </source>
</evidence>
<dbReference type="STRING" id="687842.ASU31_15210"/>
<dbReference type="PANTHER" id="PTHR31776">
    <property type="entry name" value="ALPHA-L-ARABINOFURANOSIDASE 1"/>
    <property type="match status" value="1"/>
</dbReference>
<dbReference type="SMART" id="SM00813">
    <property type="entry name" value="Alpha-L-AF_C"/>
    <property type="match status" value="1"/>
</dbReference>
<evidence type="ECO:0000256" key="2">
    <source>
        <dbReference type="ARBA" id="ARBA00007186"/>
    </source>
</evidence>
<comment type="catalytic activity">
    <reaction evidence="1">
        <text>Hydrolysis of terminal non-reducing alpha-L-arabinofuranoside residues in alpha-L-arabinosides.</text>
        <dbReference type="EC" id="3.2.1.55"/>
    </reaction>
</comment>
<dbReference type="SUPFAM" id="SSF75005">
    <property type="entry name" value="Arabinanase/levansucrase/invertase"/>
    <property type="match status" value="1"/>
</dbReference>
<evidence type="ECO:0000256" key="5">
    <source>
        <dbReference type="ARBA" id="ARBA00022801"/>
    </source>
</evidence>
<dbReference type="InterPro" id="IPR023296">
    <property type="entry name" value="Glyco_hydro_beta-prop_sf"/>
</dbReference>
<dbReference type="InterPro" id="IPR010720">
    <property type="entry name" value="Alpha-L-AF_C"/>
</dbReference>
<sequence>MKLSKLSMVLVFLLFSRNLFATEPTQHAAADSVYLFSYGNDGLRFAWSDDRNNWTPVGTGQVYLRSDFGRWGSDKKMFAPYVILGRGGVWQCVWSLNDRVKQFAHTQTKNLIDWGPQGYPLFEKGKNILRPVISYNKDLDIYQIVYTDSDGAYFQTETKDFKTYSAAKEVPLSAYKSNTITTTIQNNTVSGQLHRVKWAVVEALNKTAELRNFKARQDAETTKEDPVRFANLTKLDLHISAAPEKAKTISKLLTGIFFEDINYAADGGLYGELIQNRDFEYQPSDKENHDTKWNSNHSWTFKGKEGDFAIRTAQPLHPNNPHYAALNLTADGSSLSNAGYDGIAIKKGGNYLFSSFVRVTAGKKSFEVRLVSEKYGLLSKALISCSSKSWKEIKTTLKSSVSASDVSLQLWPLQNGRIDLDMISLFPQNTFKNRPNGLRKDLADTIAAIKPRFVRFPGGCVAHGDGIHNIYRWKNTIGALQARVPDRNLWGYHQSMGLGYFEYLQFCEDIGATPVPVIAAGVPCQNSGANGGGQQGGIPMADMPAYIQDIIDLVEYCNGATNTKWGKERAAAGHPKPFNLKYIGIGNEDQITDVFREHFAMIYKALKKAHPEITIIGTSGPFFEGTDYEEGWAFANEMKVDMIDEHYYRPPGWFINNQDFYDKYDRSKSKVYLGEYAASLPVGNRTNLETALAEALYLTSLERNGDVVSMASYAPLLAKEKHTQWNPDLIYFNNTEVKPTIGYYVQQLYGQNVGDEFIPARVDFSVKREDVIKRVAYSITRDQKSGKLFIKIVNMLPVAVNTSIDLSKLGSASKQVIKKEISGLPGDYKIQPIKTPMDFSDLKSFELKPYSFTVFEL</sequence>
<dbReference type="SUPFAM" id="SSF51445">
    <property type="entry name" value="(Trans)glycosidases"/>
    <property type="match status" value="1"/>
</dbReference>
<dbReference type="Pfam" id="PF06964">
    <property type="entry name" value="Alpha-L-AF_C"/>
    <property type="match status" value="1"/>
</dbReference>
<dbReference type="GO" id="GO:0046556">
    <property type="term" value="F:alpha-L-arabinofuranosidase activity"/>
    <property type="evidence" value="ECO:0007669"/>
    <property type="project" value="UniProtKB-EC"/>
</dbReference>
<dbReference type="EC" id="3.2.1.55" evidence="3"/>
<dbReference type="InterPro" id="IPR051563">
    <property type="entry name" value="Glycosyl_Hydrolase_51"/>
</dbReference>